<dbReference type="OrthoDB" id="340259at2759"/>
<evidence type="ECO:0000256" key="4">
    <source>
        <dbReference type="PROSITE-ProRule" id="PRU00221"/>
    </source>
</evidence>
<dbReference type="GO" id="GO:0000445">
    <property type="term" value="C:THO complex part of transcription export complex"/>
    <property type="evidence" value="ECO:0007669"/>
    <property type="project" value="TreeGrafter"/>
</dbReference>
<feature type="domain" description="Anaphase-promoting complex subunit 4-like WD40" evidence="7">
    <location>
        <begin position="296"/>
        <end position="356"/>
    </location>
</feature>
<dbReference type="PANTHER" id="PTHR22839:SF0">
    <property type="entry name" value="THO COMPLEX SUBUNIT 3"/>
    <property type="match status" value="1"/>
</dbReference>
<name>X6MDF0_RETFI</name>
<evidence type="ECO:0000256" key="3">
    <source>
        <dbReference type="ARBA" id="ARBA00046343"/>
    </source>
</evidence>
<dbReference type="InterPro" id="IPR019775">
    <property type="entry name" value="WD40_repeat_CS"/>
</dbReference>
<dbReference type="InterPro" id="IPR024977">
    <property type="entry name" value="Apc4-like_WD40_dom"/>
</dbReference>
<keyword evidence="2" id="KW-0677">Repeat</keyword>
<comment type="caution">
    <text evidence="8">The sequence shown here is derived from an EMBL/GenBank/DDBJ whole genome shotgun (WGS) entry which is preliminary data.</text>
</comment>
<dbReference type="PROSITE" id="PS50294">
    <property type="entry name" value="WD_REPEATS_REGION"/>
    <property type="match status" value="1"/>
</dbReference>
<feature type="transmembrane region" description="Helical" evidence="6">
    <location>
        <begin position="12"/>
        <end position="30"/>
    </location>
</feature>
<reference evidence="8 9" key="1">
    <citation type="journal article" date="2013" name="Curr. Biol.">
        <title>The Genome of the Foraminiferan Reticulomyxa filosa.</title>
        <authorList>
            <person name="Glockner G."/>
            <person name="Hulsmann N."/>
            <person name="Schleicher M."/>
            <person name="Noegel A.A."/>
            <person name="Eichinger L."/>
            <person name="Gallinger C."/>
            <person name="Pawlowski J."/>
            <person name="Sierra R."/>
            <person name="Euteneuer U."/>
            <person name="Pillet L."/>
            <person name="Moustafa A."/>
            <person name="Platzer M."/>
            <person name="Groth M."/>
            <person name="Szafranski K."/>
            <person name="Schliwa M."/>
        </authorList>
    </citation>
    <scope>NUCLEOTIDE SEQUENCE [LARGE SCALE GENOMIC DNA]</scope>
</reference>
<comment type="similarity">
    <text evidence="3">Belongs to the THOC3 family.</text>
</comment>
<keyword evidence="6" id="KW-0812">Transmembrane</keyword>
<evidence type="ECO:0000256" key="1">
    <source>
        <dbReference type="ARBA" id="ARBA00022574"/>
    </source>
</evidence>
<keyword evidence="6" id="KW-0472">Membrane</keyword>
<dbReference type="InterPro" id="IPR001680">
    <property type="entry name" value="WD40_rpt"/>
</dbReference>
<dbReference type="Proteomes" id="UP000023152">
    <property type="component" value="Unassembled WGS sequence"/>
</dbReference>
<dbReference type="InterPro" id="IPR040132">
    <property type="entry name" value="Tex1/THOC3"/>
</dbReference>
<gene>
    <name evidence="8" type="ORF">RFI_26300</name>
</gene>
<keyword evidence="9" id="KW-1185">Reference proteome</keyword>
<evidence type="ECO:0000256" key="2">
    <source>
        <dbReference type="ARBA" id="ARBA00022737"/>
    </source>
</evidence>
<dbReference type="Gene3D" id="2.130.10.10">
    <property type="entry name" value="YVTN repeat-like/Quinoprotein amine dehydrogenase"/>
    <property type="match status" value="2"/>
</dbReference>
<dbReference type="Pfam" id="PF12894">
    <property type="entry name" value="ANAPC4_WD40"/>
    <property type="match status" value="1"/>
</dbReference>
<feature type="region of interest" description="Disordered" evidence="5">
    <location>
        <begin position="371"/>
        <end position="392"/>
    </location>
</feature>
<dbReference type="SMART" id="SM00320">
    <property type="entry name" value="WD40"/>
    <property type="match status" value="6"/>
</dbReference>
<dbReference type="PROSITE" id="PS00678">
    <property type="entry name" value="WD_REPEATS_1"/>
    <property type="match status" value="1"/>
</dbReference>
<dbReference type="AlphaFoldDB" id="X6MDF0"/>
<dbReference type="PROSITE" id="PS50082">
    <property type="entry name" value="WD_REPEATS_2"/>
    <property type="match status" value="1"/>
</dbReference>
<dbReference type="GO" id="GO:0006406">
    <property type="term" value="P:mRNA export from nucleus"/>
    <property type="evidence" value="ECO:0007669"/>
    <property type="project" value="InterPro"/>
</dbReference>
<dbReference type="SUPFAM" id="SSF50978">
    <property type="entry name" value="WD40 repeat-like"/>
    <property type="match status" value="1"/>
</dbReference>
<dbReference type="EMBL" id="ASPP01022801">
    <property type="protein sequence ID" value="ETO11075.1"/>
    <property type="molecule type" value="Genomic_DNA"/>
</dbReference>
<proteinExistence type="inferred from homology"/>
<feature type="compositionally biased region" description="Basic and acidic residues" evidence="5">
    <location>
        <begin position="371"/>
        <end position="381"/>
    </location>
</feature>
<evidence type="ECO:0000313" key="8">
    <source>
        <dbReference type="EMBL" id="ETO11075.1"/>
    </source>
</evidence>
<dbReference type="PANTHER" id="PTHR22839">
    <property type="entry name" value="THO COMPLEX SUBUNIT 3 THO3"/>
    <property type="match status" value="1"/>
</dbReference>
<dbReference type="Pfam" id="PF00400">
    <property type="entry name" value="WD40"/>
    <property type="match status" value="3"/>
</dbReference>
<feature type="repeat" description="WD" evidence="4">
    <location>
        <begin position="253"/>
        <end position="294"/>
    </location>
</feature>
<evidence type="ECO:0000256" key="5">
    <source>
        <dbReference type="SAM" id="MobiDB-lite"/>
    </source>
</evidence>
<protein>
    <recommendedName>
        <fullName evidence="7">Anaphase-promoting complex subunit 4-like WD40 domain-containing protein</fullName>
    </recommendedName>
</protein>
<evidence type="ECO:0000259" key="7">
    <source>
        <dbReference type="Pfam" id="PF12894"/>
    </source>
</evidence>
<keyword evidence="1 4" id="KW-0853">WD repeat</keyword>
<sequence length="392" mass="43716">MFSECEVIKIYGSVFNFVLLTDFSGMFFFFGPGYSNFKKKGMACSYVLPPKIKSDLEKSSRLFSVHTPFYQIKGNRKINCLDWSVPGNHLGVGLSSGVIGVWQIDDEKTVTYKKKRDFTTTRSSHKGGSVQSLSWNPNVHEEVCAGCDDHFVIVWDIRKKDPIHLISTNSIVVSVAYSKDGKYLAIADRTNTISVVDGRKYGVIYTQKSDCSIYSLKWSLNDNFIMASDKDGKIQIYSIKDSNGRVLSKKHSITCHNGSCYCFDISSNGQYLATGGADGFVTLWDYKSLTCIKGIRREKPGCAVTSLSFSKDPTLLAVGTDSCDNNTFIDIIHTQSQKSIHRISNKDMMITAVKWHPKRAILAFSDISGKDRESSHARDDSPSSVLVWNPKG</sequence>
<evidence type="ECO:0000256" key="6">
    <source>
        <dbReference type="SAM" id="Phobius"/>
    </source>
</evidence>
<dbReference type="InterPro" id="IPR036322">
    <property type="entry name" value="WD40_repeat_dom_sf"/>
</dbReference>
<evidence type="ECO:0000313" key="9">
    <source>
        <dbReference type="Proteomes" id="UP000023152"/>
    </source>
</evidence>
<dbReference type="InterPro" id="IPR015943">
    <property type="entry name" value="WD40/YVTN_repeat-like_dom_sf"/>
</dbReference>
<organism evidence="8 9">
    <name type="scientific">Reticulomyxa filosa</name>
    <dbReference type="NCBI Taxonomy" id="46433"/>
    <lineage>
        <taxon>Eukaryota</taxon>
        <taxon>Sar</taxon>
        <taxon>Rhizaria</taxon>
        <taxon>Retaria</taxon>
        <taxon>Foraminifera</taxon>
        <taxon>Monothalamids</taxon>
        <taxon>Reticulomyxidae</taxon>
        <taxon>Reticulomyxa</taxon>
    </lineage>
</organism>
<keyword evidence="6" id="KW-1133">Transmembrane helix</keyword>
<accession>X6MDF0</accession>